<gene>
    <name evidence="17" type="ORF">CASFOL_013277</name>
</gene>
<evidence type="ECO:0000256" key="8">
    <source>
        <dbReference type="ARBA" id="ARBA00022771"/>
    </source>
</evidence>
<dbReference type="InterPro" id="IPR013083">
    <property type="entry name" value="Znf_RING/FYVE/PHD"/>
</dbReference>
<keyword evidence="7" id="KW-0479">Metal-binding</keyword>
<keyword evidence="11" id="KW-1133">Transmembrane helix</keyword>
<evidence type="ECO:0000256" key="7">
    <source>
        <dbReference type="ARBA" id="ARBA00022723"/>
    </source>
</evidence>
<dbReference type="GO" id="GO:0016020">
    <property type="term" value="C:membrane"/>
    <property type="evidence" value="ECO:0007669"/>
    <property type="project" value="UniProtKB-SubCell"/>
</dbReference>
<dbReference type="PROSITE" id="PS50089">
    <property type="entry name" value="ZF_RING_2"/>
    <property type="match status" value="1"/>
</dbReference>
<dbReference type="FunFam" id="3.30.40.10:FF:000187">
    <property type="entry name" value="E3 ubiquitin-protein ligase ATL6"/>
    <property type="match status" value="1"/>
</dbReference>
<evidence type="ECO:0000256" key="15">
    <source>
        <dbReference type="SAM" id="MobiDB-lite"/>
    </source>
</evidence>
<organism evidence="17 18">
    <name type="scientific">Castilleja foliolosa</name>
    <dbReference type="NCBI Taxonomy" id="1961234"/>
    <lineage>
        <taxon>Eukaryota</taxon>
        <taxon>Viridiplantae</taxon>
        <taxon>Streptophyta</taxon>
        <taxon>Embryophyta</taxon>
        <taxon>Tracheophyta</taxon>
        <taxon>Spermatophyta</taxon>
        <taxon>Magnoliopsida</taxon>
        <taxon>eudicotyledons</taxon>
        <taxon>Gunneridae</taxon>
        <taxon>Pentapetalae</taxon>
        <taxon>asterids</taxon>
        <taxon>lamiids</taxon>
        <taxon>Lamiales</taxon>
        <taxon>Orobanchaceae</taxon>
        <taxon>Pedicularideae</taxon>
        <taxon>Castillejinae</taxon>
        <taxon>Castilleja</taxon>
    </lineage>
</organism>
<keyword evidence="5" id="KW-0808">Transferase</keyword>
<name>A0ABD3DK94_9LAMI</name>
<comment type="pathway">
    <text evidence="3">Protein modification; protein ubiquitination.</text>
</comment>
<dbReference type="Gene3D" id="3.30.40.10">
    <property type="entry name" value="Zinc/RING finger domain, C3HC4 (zinc finger)"/>
    <property type="match status" value="1"/>
</dbReference>
<evidence type="ECO:0000256" key="11">
    <source>
        <dbReference type="ARBA" id="ARBA00022989"/>
    </source>
</evidence>
<dbReference type="SMART" id="SM00184">
    <property type="entry name" value="RING"/>
    <property type="match status" value="1"/>
</dbReference>
<keyword evidence="18" id="KW-1185">Reference proteome</keyword>
<evidence type="ECO:0000256" key="4">
    <source>
        <dbReference type="ARBA" id="ARBA00012483"/>
    </source>
</evidence>
<evidence type="ECO:0000256" key="12">
    <source>
        <dbReference type="ARBA" id="ARBA00023136"/>
    </source>
</evidence>
<keyword evidence="8 14" id="KW-0863">Zinc-finger</keyword>
<dbReference type="SUPFAM" id="SSF57850">
    <property type="entry name" value="RING/U-box"/>
    <property type="match status" value="1"/>
</dbReference>
<evidence type="ECO:0000256" key="6">
    <source>
        <dbReference type="ARBA" id="ARBA00022692"/>
    </source>
</evidence>
<feature type="domain" description="RING-type" evidence="16">
    <location>
        <begin position="85"/>
        <end position="127"/>
    </location>
</feature>
<comment type="catalytic activity">
    <reaction evidence="1">
        <text>S-ubiquitinyl-[E2 ubiquitin-conjugating enzyme]-L-cysteine + [acceptor protein]-L-lysine = [E2 ubiquitin-conjugating enzyme]-L-cysteine + N(6)-ubiquitinyl-[acceptor protein]-L-lysine.</text>
        <dbReference type="EC" id="2.3.2.27"/>
    </reaction>
</comment>
<dbReference type="EMBL" id="JAVIJP010000016">
    <property type="protein sequence ID" value="KAL3642462.1"/>
    <property type="molecule type" value="Genomic_DNA"/>
</dbReference>
<dbReference type="PANTHER" id="PTHR45768:SF71">
    <property type="entry name" value="RING_U-BOX SUPERFAMILY PROTEIN"/>
    <property type="match status" value="1"/>
</dbReference>
<dbReference type="GO" id="GO:0008270">
    <property type="term" value="F:zinc ion binding"/>
    <property type="evidence" value="ECO:0007669"/>
    <property type="project" value="UniProtKB-KW"/>
</dbReference>
<comment type="caution">
    <text evidence="17">The sequence shown here is derived from an EMBL/GenBank/DDBJ whole genome shotgun (WGS) entry which is preliminary data.</text>
</comment>
<comment type="similarity">
    <text evidence="13">Belongs to the RING-type zinc finger family. ATL subfamily.</text>
</comment>
<proteinExistence type="inferred from homology"/>
<protein>
    <recommendedName>
        <fullName evidence="4">RING-type E3 ubiquitin transferase</fullName>
        <ecNumber evidence="4">2.3.2.27</ecNumber>
    </recommendedName>
</protein>
<dbReference type="EC" id="2.3.2.27" evidence="4"/>
<keyword evidence="6" id="KW-0812">Transmembrane</keyword>
<accession>A0ABD3DK94</accession>
<evidence type="ECO:0000256" key="9">
    <source>
        <dbReference type="ARBA" id="ARBA00022786"/>
    </source>
</evidence>
<evidence type="ECO:0000256" key="3">
    <source>
        <dbReference type="ARBA" id="ARBA00004906"/>
    </source>
</evidence>
<dbReference type="GO" id="GO:0061630">
    <property type="term" value="F:ubiquitin protein ligase activity"/>
    <property type="evidence" value="ECO:0007669"/>
    <property type="project" value="UniProtKB-EC"/>
</dbReference>
<keyword evidence="12" id="KW-0472">Membrane</keyword>
<sequence length="282" mass="31502">MIVAIAFFALGLIQLLIRCLIKRPSFSLNSQSNTFQDASNYSHSFQRQLQHLFNLHDSGLDRALIDALPVFYYKDIVGSKEPFDCAVCLCGFSDGDKLKSIPNCNHAFHVHCIETCLLSNSTCPLCRRLIGNNNNNNNSSSNSNRTIPRLSFGDPTENQSLSGVNESFSQERVFSVRLGKFKSSNEGLEMGEKTMVNRRCYSMGAFQYVVDNADLQVTSFSGNGGGTKDEARRTTEQCNNNTELEGKKIVNPRSRGDSFSVSKIWLWSKRGKFSGFDRSDLV</sequence>
<dbReference type="Pfam" id="PF13639">
    <property type="entry name" value="zf-RING_2"/>
    <property type="match status" value="1"/>
</dbReference>
<evidence type="ECO:0000256" key="10">
    <source>
        <dbReference type="ARBA" id="ARBA00022833"/>
    </source>
</evidence>
<evidence type="ECO:0000256" key="5">
    <source>
        <dbReference type="ARBA" id="ARBA00022679"/>
    </source>
</evidence>
<reference evidence="18" key="1">
    <citation type="journal article" date="2024" name="IScience">
        <title>Strigolactones Initiate the Formation of Haustorium-like Structures in Castilleja.</title>
        <authorList>
            <person name="Buerger M."/>
            <person name="Peterson D."/>
            <person name="Chory J."/>
        </authorList>
    </citation>
    <scope>NUCLEOTIDE SEQUENCE [LARGE SCALE GENOMIC DNA]</scope>
</reference>
<dbReference type="AlphaFoldDB" id="A0ABD3DK94"/>
<comment type="subcellular location">
    <subcellularLocation>
        <location evidence="2">Membrane</location>
        <topology evidence="2">Single-pass membrane protein</topology>
    </subcellularLocation>
</comment>
<evidence type="ECO:0000259" key="16">
    <source>
        <dbReference type="PROSITE" id="PS50089"/>
    </source>
</evidence>
<dbReference type="Proteomes" id="UP001632038">
    <property type="component" value="Unassembled WGS sequence"/>
</dbReference>
<evidence type="ECO:0000313" key="18">
    <source>
        <dbReference type="Proteomes" id="UP001632038"/>
    </source>
</evidence>
<evidence type="ECO:0000256" key="1">
    <source>
        <dbReference type="ARBA" id="ARBA00000900"/>
    </source>
</evidence>
<keyword evidence="10" id="KW-0862">Zinc</keyword>
<keyword evidence="9" id="KW-0833">Ubl conjugation pathway</keyword>
<evidence type="ECO:0000256" key="13">
    <source>
        <dbReference type="ARBA" id="ARBA00024209"/>
    </source>
</evidence>
<evidence type="ECO:0000313" key="17">
    <source>
        <dbReference type="EMBL" id="KAL3642462.1"/>
    </source>
</evidence>
<feature type="region of interest" description="Disordered" evidence="15">
    <location>
        <begin position="137"/>
        <end position="164"/>
    </location>
</feature>
<evidence type="ECO:0000256" key="2">
    <source>
        <dbReference type="ARBA" id="ARBA00004167"/>
    </source>
</evidence>
<dbReference type="InterPro" id="IPR001841">
    <property type="entry name" value="Znf_RING"/>
</dbReference>
<evidence type="ECO:0000256" key="14">
    <source>
        <dbReference type="PROSITE-ProRule" id="PRU00175"/>
    </source>
</evidence>
<dbReference type="PANTHER" id="PTHR45768">
    <property type="entry name" value="E3 UBIQUITIN-PROTEIN LIGASE RNF13-LIKE"/>
    <property type="match status" value="1"/>
</dbReference>